<gene>
    <name evidence="3" type="ORF">N7449_008072</name>
</gene>
<feature type="compositionally biased region" description="Polar residues" evidence="1">
    <location>
        <begin position="171"/>
        <end position="185"/>
    </location>
</feature>
<dbReference type="AlphaFoldDB" id="A0A9W9JII9"/>
<feature type="signal peptide" evidence="2">
    <location>
        <begin position="1"/>
        <end position="28"/>
    </location>
</feature>
<dbReference type="Proteomes" id="UP001150942">
    <property type="component" value="Unassembled WGS sequence"/>
</dbReference>
<evidence type="ECO:0000256" key="1">
    <source>
        <dbReference type="SAM" id="MobiDB-lite"/>
    </source>
</evidence>
<keyword evidence="2" id="KW-0732">Signal</keyword>
<organism evidence="3 4">
    <name type="scientific">Penicillium cf. viridicatum</name>
    <dbReference type="NCBI Taxonomy" id="2972119"/>
    <lineage>
        <taxon>Eukaryota</taxon>
        <taxon>Fungi</taxon>
        <taxon>Dikarya</taxon>
        <taxon>Ascomycota</taxon>
        <taxon>Pezizomycotina</taxon>
        <taxon>Eurotiomycetes</taxon>
        <taxon>Eurotiomycetidae</taxon>
        <taxon>Eurotiales</taxon>
        <taxon>Aspergillaceae</taxon>
        <taxon>Penicillium</taxon>
    </lineage>
</organism>
<evidence type="ECO:0000313" key="4">
    <source>
        <dbReference type="Proteomes" id="UP001150942"/>
    </source>
</evidence>
<comment type="caution">
    <text evidence="3">The sequence shown here is derived from an EMBL/GenBank/DDBJ whole genome shotgun (WGS) entry which is preliminary data.</text>
</comment>
<sequence length="275" mass="28621">MHTKSIIAGLSVAALSLLPSCPAPPVAAVVLTGLALPLAGNLVFIGVHDNVKRAEVNGEALNMAHRYECAVGTLRLHLDPTCSSRPLLRPTESAADWISMGLDIQDLKRSIAARELRNPTAIQGLHFVPQSSKIHILPTRHYAGLFTSSSSVPWSPFILTSLRKTSRHPVKSSSAASYPSLTTTPRSPSVKSKSASSSPSTGSRSLTLCSTSTTPSSPSSSASSSASTPPTNSNPFLAALSKHTSSAASRRSSGTASQSHTALLPENKLPAVSLA</sequence>
<evidence type="ECO:0000313" key="3">
    <source>
        <dbReference type="EMBL" id="KAJ5197593.1"/>
    </source>
</evidence>
<proteinExistence type="predicted"/>
<feature type="chain" id="PRO_5040718459" evidence="2">
    <location>
        <begin position="29"/>
        <end position="275"/>
    </location>
</feature>
<dbReference type="EMBL" id="JAPQKQ010000005">
    <property type="protein sequence ID" value="KAJ5197593.1"/>
    <property type="molecule type" value="Genomic_DNA"/>
</dbReference>
<feature type="region of interest" description="Disordered" evidence="1">
    <location>
        <begin position="168"/>
        <end position="275"/>
    </location>
</feature>
<evidence type="ECO:0000256" key="2">
    <source>
        <dbReference type="SAM" id="SignalP"/>
    </source>
</evidence>
<reference evidence="3" key="2">
    <citation type="journal article" date="2023" name="IMA Fungus">
        <title>Comparative genomic study of the Penicillium genus elucidates a diverse pangenome and 15 lateral gene transfer events.</title>
        <authorList>
            <person name="Petersen C."/>
            <person name="Sorensen T."/>
            <person name="Nielsen M.R."/>
            <person name="Sondergaard T.E."/>
            <person name="Sorensen J.L."/>
            <person name="Fitzpatrick D.A."/>
            <person name="Frisvad J.C."/>
            <person name="Nielsen K.L."/>
        </authorList>
    </citation>
    <scope>NUCLEOTIDE SEQUENCE</scope>
    <source>
        <strain evidence="3">IBT 20477</strain>
    </source>
</reference>
<reference evidence="3" key="1">
    <citation type="submission" date="2022-11" db="EMBL/GenBank/DDBJ databases">
        <authorList>
            <person name="Petersen C."/>
        </authorList>
    </citation>
    <scope>NUCLEOTIDE SEQUENCE</scope>
    <source>
        <strain evidence="3">IBT 20477</strain>
    </source>
</reference>
<feature type="compositionally biased region" description="Low complexity" evidence="1">
    <location>
        <begin position="186"/>
        <end position="260"/>
    </location>
</feature>
<protein>
    <submittedName>
        <fullName evidence="3">Uncharacterized protein</fullName>
    </submittedName>
</protein>
<name>A0A9W9JII9_9EURO</name>
<keyword evidence="4" id="KW-1185">Reference proteome</keyword>
<accession>A0A9W9JII9</accession>